<dbReference type="InterPro" id="IPR010093">
    <property type="entry name" value="SinI_DNA-bd"/>
</dbReference>
<proteinExistence type="predicted"/>
<dbReference type="SUPFAM" id="SSF46955">
    <property type="entry name" value="Putative DNA-binding domain"/>
    <property type="match status" value="1"/>
</dbReference>
<dbReference type="InterPro" id="IPR009061">
    <property type="entry name" value="DNA-bd_dom_put_sf"/>
</dbReference>
<accession>A0A7W3IRR5</accession>
<reference evidence="2 3" key="1">
    <citation type="submission" date="2020-07" db="EMBL/GenBank/DDBJ databases">
        <title>Sequencing the genomes of 1000 actinobacteria strains.</title>
        <authorList>
            <person name="Klenk H.-P."/>
        </authorList>
    </citation>
    <scope>NUCLEOTIDE SEQUENCE [LARGE SCALE GENOMIC DNA]</scope>
    <source>
        <strain evidence="2 3">DSM 100723</strain>
    </source>
</reference>
<dbReference type="Proteomes" id="UP000523079">
    <property type="component" value="Unassembled WGS sequence"/>
</dbReference>
<evidence type="ECO:0000259" key="1">
    <source>
        <dbReference type="Pfam" id="PF12728"/>
    </source>
</evidence>
<gene>
    <name evidence="2" type="ORF">FHX74_001632</name>
</gene>
<evidence type="ECO:0000313" key="3">
    <source>
        <dbReference type="Proteomes" id="UP000523079"/>
    </source>
</evidence>
<dbReference type="GO" id="GO:0003677">
    <property type="term" value="F:DNA binding"/>
    <property type="evidence" value="ECO:0007669"/>
    <property type="project" value="InterPro"/>
</dbReference>
<dbReference type="RefSeq" id="WP_182559552.1">
    <property type="nucleotide sequence ID" value="NZ_JACGWT010000002.1"/>
</dbReference>
<dbReference type="InterPro" id="IPR041657">
    <property type="entry name" value="HTH_17"/>
</dbReference>
<dbReference type="NCBIfam" id="TIGR01764">
    <property type="entry name" value="excise"/>
    <property type="match status" value="1"/>
</dbReference>
<organism evidence="2 3">
    <name type="scientific">Microlunatus kandeliicorticis</name>
    <dbReference type="NCBI Taxonomy" id="1759536"/>
    <lineage>
        <taxon>Bacteria</taxon>
        <taxon>Bacillati</taxon>
        <taxon>Actinomycetota</taxon>
        <taxon>Actinomycetes</taxon>
        <taxon>Propionibacteriales</taxon>
        <taxon>Propionibacteriaceae</taxon>
        <taxon>Microlunatus</taxon>
    </lineage>
</organism>
<evidence type="ECO:0000313" key="2">
    <source>
        <dbReference type="EMBL" id="MBA8794027.1"/>
    </source>
</evidence>
<feature type="domain" description="Helix-turn-helix" evidence="1">
    <location>
        <begin position="7"/>
        <end position="55"/>
    </location>
</feature>
<name>A0A7W3IRR5_9ACTN</name>
<comment type="caution">
    <text evidence="2">The sequence shown here is derived from an EMBL/GenBank/DDBJ whole genome shotgun (WGS) entry which is preliminary data.</text>
</comment>
<dbReference type="EMBL" id="JACGWT010000002">
    <property type="protein sequence ID" value="MBA8794027.1"/>
    <property type="molecule type" value="Genomic_DNA"/>
</dbReference>
<dbReference type="Pfam" id="PF12728">
    <property type="entry name" value="HTH_17"/>
    <property type="match status" value="1"/>
</dbReference>
<protein>
    <submittedName>
        <fullName evidence="2">Excisionase family DNA binding protein</fullName>
    </submittedName>
</protein>
<keyword evidence="3" id="KW-1185">Reference proteome</keyword>
<dbReference type="AlphaFoldDB" id="A0A7W3IRR5"/>
<sequence length="60" mass="6864">MIMERVLYSVAEVSEMLNLSKNRIYELIYAGELASIKIGRIRRISKASIQRFVETETTAA</sequence>